<dbReference type="PANTHER" id="PTHR37725:SF1">
    <property type="match status" value="1"/>
</dbReference>
<proteinExistence type="predicted"/>
<protein>
    <submittedName>
        <fullName evidence="2">Uncharacterized protein</fullName>
    </submittedName>
</protein>
<feature type="compositionally biased region" description="Polar residues" evidence="1">
    <location>
        <begin position="172"/>
        <end position="181"/>
    </location>
</feature>
<gene>
    <name evidence="2" type="ORF">SLEP1_g5430</name>
</gene>
<dbReference type="Proteomes" id="UP001054252">
    <property type="component" value="Unassembled WGS sequence"/>
</dbReference>
<sequence length="181" mass="20982">MEDHRKLRLPDSHVSEFYDYDDGVLLMGKGLYRRRYGDMGDNHHRIQEKARKMGKSLDPRLTVVFEFFRELYVRRKELLKNIFPEDHHEFGELLDKITEELFRRSRVRTSEVKVRGLRRSLSIGSPRELKGKGDEPTVKIGDDKGGEPSLRLHRFKIRTVKVGDDEGGSTGQGETKPTGSK</sequence>
<feature type="region of interest" description="Disordered" evidence="1">
    <location>
        <begin position="124"/>
        <end position="181"/>
    </location>
</feature>
<dbReference type="EMBL" id="BPVZ01000005">
    <property type="protein sequence ID" value="GKU91570.1"/>
    <property type="molecule type" value="Genomic_DNA"/>
</dbReference>
<reference evidence="2 3" key="1">
    <citation type="journal article" date="2021" name="Commun. Biol.">
        <title>The genome of Shorea leprosula (Dipterocarpaceae) highlights the ecological relevance of drought in aseasonal tropical rainforests.</title>
        <authorList>
            <person name="Ng K.K.S."/>
            <person name="Kobayashi M.J."/>
            <person name="Fawcett J.A."/>
            <person name="Hatakeyama M."/>
            <person name="Paape T."/>
            <person name="Ng C.H."/>
            <person name="Ang C.C."/>
            <person name="Tnah L.H."/>
            <person name="Lee C.T."/>
            <person name="Nishiyama T."/>
            <person name="Sese J."/>
            <person name="O'Brien M.J."/>
            <person name="Copetti D."/>
            <person name="Mohd Noor M.I."/>
            <person name="Ong R.C."/>
            <person name="Putra M."/>
            <person name="Sireger I.Z."/>
            <person name="Indrioko S."/>
            <person name="Kosugi Y."/>
            <person name="Izuno A."/>
            <person name="Isagi Y."/>
            <person name="Lee S.L."/>
            <person name="Shimizu K.K."/>
        </authorList>
    </citation>
    <scope>NUCLEOTIDE SEQUENCE [LARGE SCALE GENOMIC DNA]</scope>
    <source>
        <strain evidence="2">214</strain>
    </source>
</reference>
<accession>A0AAV5I2Q2</accession>
<keyword evidence="3" id="KW-1185">Reference proteome</keyword>
<dbReference type="AlphaFoldDB" id="A0AAV5I2Q2"/>
<feature type="compositionally biased region" description="Basic and acidic residues" evidence="1">
    <location>
        <begin position="127"/>
        <end position="146"/>
    </location>
</feature>
<evidence type="ECO:0000313" key="3">
    <source>
        <dbReference type="Proteomes" id="UP001054252"/>
    </source>
</evidence>
<dbReference type="PANTHER" id="PTHR37725">
    <property type="match status" value="1"/>
</dbReference>
<evidence type="ECO:0000313" key="2">
    <source>
        <dbReference type="EMBL" id="GKU91570.1"/>
    </source>
</evidence>
<evidence type="ECO:0000256" key="1">
    <source>
        <dbReference type="SAM" id="MobiDB-lite"/>
    </source>
</evidence>
<name>A0AAV5I2Q2_9ROSI</name>
<organism evidence="2 3">
    <name type="scientific">Rubroshorea leprosula</name>
    <dbReference type="NCBI Taxonomy" id="152421"/>
    <lineage>
        <taxon>Eukaryota</taxon>
        <taxon>Viridiplantae</taxon>
        <taxon>Streptophyta</taxon>
        <taxon>Embryophyta</taxon>
        <taxon>Tracheophyta</taxon>
        <taxon>Spermatophyta</taxon>
        <taxon>Magnoliopsida</taxon>
        <taxon>eudicotyledons</taxon>
        <taxon>Gunneridae</taxon>
        <taxon>Pentapetalae</taxon>
        <taxon>rosids</taxon>
        <taxon>malvids</taxon>
        <taxon>Malvales</taxon>
        <taxon>Dipterocarpaceae</taxon>
        <taxon>Rubroshorea</taxon>
    </lineage>
</organism>
<comment type="caution">
    <text evidence="2">The sequence shown here is derived from an EMBL/GenBank/DDBJ whole genome shotgun (WGS) entry which is preliminary data.</text>
</comment>